<evidence type="ECO:0000313" key="1">
    <source>
        <dbReference type="EnsemblPlants" id="AET2Gv20802800.7"/>
    </source>
</evidence>
<organism evidence="1 2">
    <name type="scientific">Aegilops tauschii subsp. strangulata</name>
    <name type="common">Goatgrass</name>
    <dbReference type="NCBI Taxonomy" id="200361"/>
    <lineage>
        <taxon>Eukaryota</taxon>
        <taxon>Viridiplantae</taxon>
        <taxon>Streptophyta</taxon>
        <taxon>Embryophyta</taxon>
        <taxon>Tracheophyta</taxon>
        <taxon>Spermatophyta</taxon>
        <taxon>Magnoliopsida</taxon>
        <taxon>Liliopsida</taxon>
        <taxon>Poales</taxon>
        <taxon>Poaceae</taxon>
        <taxon>BOP clade</taxon>
        <taxon>Pooideae</taxon>
        <taxon>Triticodae</taxon>
        <taxon>Triticeae</taxon>
        <taxon>Triticinae</taxon>
        <taxon>Aegilops</taxon>
    </lineage>
</organism>
<reference evidence="1" key="5">
    <citation type="journal article" date="2021" name="G3 (Bethesda)">
        <title>Aegilops tauschii genome assembly Aet v5.0 features greater sequence contiguity and improved annotation.</title>
        <authorList>
            <person name="Wang L."/>
            <person name="Zhu T."/>
            <person name="Rodriguez J.C."/>
            <person name="Deal K.R."/>
            <person name="Dubcovsky J."/>
            <person name="McGuire P.E."/>
            <person name="Lux T."/>
            <person name="Spannagl M."/>
            <person name="Mayer K.F.X."/>
            <person name="Baldrich P."/>
            <person name="Meyers B.C."/>
            <person name="Huo N."/>
            <person name="Gu Y.Q."/>
            <person name="Zhou H."/>
            <person name="Devos K.M."/>
            <person name="Bennetzen J.L."/>
            <person name="Unver T."/>
            <person name="Budak H."/>
            <person name="Gulick P.J."/>
            <person name="Galiba G."/>
            <person name="Kalapos B."/>
            <person name="Nelson D.R."/>
            <person name="Li P."/>
            <person name="You F.M."/>
            <person name="Luo M.C."/>
            <person name="Dvorak J."/>
        </authorList>
    </citation>
    <scope>NUCLEOTIDE SEQUENCE [LARGE SCALE GENOMIC DNA]</scope>
    <source>
        <strain evidence="1">cv. AL8/78</strain>
    </source>
</reference>
<dbReference type="Proteomes" id="UP000015105">
    <property type="component" value="Chromosome 2D"/>
</dbReference>
<sequence>MAPKGNLIMLPKYVPPIFVVENANANMSGALDLGSCVVQSLLYMSLYCGLTIGLVNMIECSFHYLVALVKCLFFDIHKTDKFLWQNIFCKRK</sequence>
<reference evidence="1" key="4">
    <citation type="submission" date="2019-03" db="UniProtKB">
        <authorList>
            <consortium name="EnsemblPlants"/>
        </authorList>
    </citation>
    <scope>IDENTIFICATION</scope>
</reference>
<evidence type="ECO:0000313" key="2">
    <source>
        <dbReference type="Proteomes" id="UP000015105"/>
    </source>
</evidence>
<dbReference type="AlphaFoldDB" id="A0A453CCB2"/>
<keyword evidence="2" id="KW-1185">Reference proteome</keyword>
<reference evidence="2" key="2">
    <citation type="journal article" date="2017" name="Nat. Plants">
        <title>The Aegilops tauschii genome reveals multiple impacts of transposons.</title>
        <authorList>
            <person name="Zhao G."/>
            <person name="Zou C."/>
            <person name="Li K."/>
            <person name="Wang K."/>
            <person name="Li T."/>
            <person name="Gao L."/>
            <person name="Zhang X."/>
            <person name="Wang H."/>
            <person name="Yang Z."/>
            <person name="Liu X."/>
            <person name="Jiang W."/>
            <person name="Mao L."/>
            <person name="Kong X."/>
            <person name="Jiao Y."/>
            <person name="Jia J."/>
        </authorList>
    </citation>
    <scope>NUCLEOTIDE SEQUENCE [LARGE SCALE GENOMIC DNA]</scope>
    <source>
        <strain evidence="2">cv. AL8/78</strain>
    </source>
</reference>
<protein>
    <submittedName>
        <fullName evidence="1">Uncharacterized protein</fullName>
    </submittedName>
</protein>
<dbReference type="EnsemblPlants" id="AET2Gv20802800.7">
    <property type="protein sequence ID" value="AET2Gv20802800.7"/>
    <property type="gene ID" value="AET2Gv20802800"/>
</dbReference>
<proteinExistence type="predicted"/>
<dbReference type="Gramene" id="AET2Gv20802800.7">
    <property type="protein sequence ID" value="AET2Gv20802800.7"/>
    <property type="gene ID" value="AET2Gv20802800"/>
</dbReference>
<name>A0A453CCB2_AEGTS</name>
<accession>A0A453CCB2</accession>
<reference evidence="1" key="3">
    <citation type="journal article" date="2017" name="Nature">
        <title>Genome sequence of the progenitor of the wheat D genome Aegilops tauschii.</title>
        <authorList>
            <person name="Luo M.C."/>
            <person name="Gu Y.Q."/>
            <person name="Puiu D."/>
            <person name="Wang H."/>
            <person name="Twardziok S.O."/>
            <person name="Deal K.R."/>
            <person name="Huo N."/>
            <person name="Zhu T."/>
            <person name="Wang L."/>
            <person name="Wang Y."/>
            <person name="McGuire P.E."/>
            <person name="Liu S."/>
            <person name="Long H."/>
            <person name="Ramasamy R.K."/>
            <person name="Rodriguez J.C."/>
            <person name="Van S.L."/>
            <person name="Yuan L."/>
            <person name="Wang Z."/>
            <person name="Xia Z."/>
            <person name="Xiao L."/>
            <person name="Anderson O.D."/>
            <person name="Ouyang S."/>
            <person name="Liang Y."/>
            <person name="Zimin A.V."/>
            <person name="Pertea G."/>
            <person name="Qi P."/>
            <person name="Bennetzen J.L."/>
            <person name="Dai X."/>
            <person name="Dawson M.W."/>
            <person name="Muller H.G."/>
            <person name="Kugler K."/>
            <person name="Rivarola-Duarte L."/>
            <person name="Spannagl M."/>
            <person name="Mayer K.F.X."/>
            <person name="Lu F.H."/>
            <person name="Bevan M.W."/>
            <person name="Leroy P."/>
            <person name="Li P."/>
            <person name="You F.M."/>
            <person name="Sun Q."/>
            <person name="Liu Z."/>
            <person name="Lyons E."/>
            <person name="Wicker T."/>
            <person name="Salzberg S.L."/>
            <person name="Devos K.M."/>
            <person name="Dvorak J."/>
        </authorList>
    </citation>
    <scope>NUCLEOTIDE SEQUENCE [LARGE SCALE GENOMIC DNA]</scope>
    <source>
        <strain evidence="1">cv. AL8/78</strain>
    </source>
</reference>
<reference evidence="2" key="1">
    <citation type="journal article" date="2014" name="Science">
        <title>Ancient hybridizations among the ancestral genomes of bread wheat.</title>
        <authorList>
            <consortium name="International Wheat Genome Sequencing Consortium,"/>
            <person name="Marcussen T."/>
            <person name="Sandve S.R."/>
            <person name="Heier L."/>
            <person name="Spannagl M."/>
            <person name="Pfeifer M."/>
            <person name="Jakobsen K.S."/>
            <person name="Wulff B.B."/>
            <person name="Steuernagel B."/>
            <person name="Mayer K.F."/>
            <person name="Olsen O.A."/>
        </authorList>
    </citation>
    <scope>NUCLEOTIDE SEQUENCE [LARGE SCALE GENOMIC DNA]</scope>
    <source>
        <strain evidence="2">cv. AL8/78</strain>
    </source>
</reference>